<accession>K9WIC2</accession>
<dbReference type="EMBL" id="CP003630">
    <property type="protein sequence ID" value="AFZ19948.1"/>
    <property type="molecule type" value="Genomic_DNA"/>
</dbReference>
<gene>
    <name evidence="3" type="ORF">Mic7113_4249</name>
</gene>
<dbReference type="HOGENOM" id="CLU_111107_0_0_3"/>
<dbReference type="KEGG" id="mic:Mic7113_4249"/>
<name>K9WIC2_9CYAN</name>
<dbReference type="AlphaFoldDB" id="K9WIC2"/>
<evidence type="ECO:0000259" key="2">
    <source>
        <dbReference type="Pfam" id="PF02698"/>
    </source>
</evidence>
<keyword evidence="1" id="KW-0812">Transmembrane</keyword>
<reference evidence="3 4" key="1">
    <citation type="submission" date="2012-06" db="EMBL/GenBank/DDBJ databases">
        <title>Finished chromosome of genome of Microcoleus sp. PCC 7113.</title>
        <authorList>
            <consortium name="US DOE Joint Genome Institute"/>
            <person name="Gugger M."/>
            <person name="Coursin T."/>
            <person name="Rippka R."/>
            <person name="Tandeau De Marsac N."/>
            <person name="Huntemann M."/>
            <person name="Wei C.-L."/>
            <person name="Han J."/>
            <person name="Detter J.C."/>
            <person name="Han C."/>
            <person name="Tapia R."/>
            <person name="Chen A."/>
            <person name="Kyrpides N."/>
            <person name="Mavromatis K."/>
            <person name="Markowitz V."/>
            <person name="Szeto E."/>
            <person name="Ivanova N."/>
            <person name="Pagani I."/>
            <person name="Pati A."/>
            <person name="Goodwin L."/>
            <person name="Nordberg H.P."/>
            <person name="Cantor M.N."/>
            <person name="Hua S.X."/>
            <person name="Woyke T."/>
            <person name="Kerfeld C.A."/>
        </authorList>
    </citation>
    <scope>NUCLEOTIDE SEQUENCE [LARGE SCALE GENOMIC DNA]</scope>
    <source>
        <strain evidence="3 4">PCC 7113</strain>
    </source>
</reference>
<keyword evidence="1" id="KW-1133">Transmembrane helix</keyword>
<evidence type="ECO:0000256" key="1">
    <source>
        <dbReference type="SAM" id="Phobius"/>
    </source>
</evidence>
<feature type="domain" description="DUF218" evidence="2">
    <location>
        <begin position="52"/>
        <end position="193"/>
    </location>
</feature>
<keyword evidence="4" id="KW-1185">Reference proteome</keyword>
<evidence type="ECO:0000313" key="3">
    <source>
        <dbReference type="EMBL" id="AFZ19948.1"/>
    </source>
</evidence>
<keyword evidence="1" id="KW-0472">Membrane</keyword>
<feature type="transmembrane region" description="Helical" evidence="1">
    <location>
        <begin position="21"/>
        <end position="39"/>
    </location>
</feature>
<dbReference type="InterPro" id="IPR003848">
    <property type="entry name" value="DUF218"/>
</dbReference>
<dbReference type="STRING" id="1173027.Mic7113_4249"/>
<dbReference type="Pfam" id="PF02698">
    <property type="entry name" value="DUF218"/>
    <property type="match status" value="1"/>
</dbReference>
<organism evidence="3 4">
    <name type="scientific">Allocoleopsis franciscana PCC 7113</name>
    <dbReference type="NCBI Taxonomy" id="1173027"/>
    <lineage>
        <taxon>Bacteria</taxon>
        <taxon>Bacillati</taxon>
        <taxon>Cyanobacteriota</taxon>
        <taxon>Cyanophyceae</taxon>
        <taxon>Coleofasciculales</taxon>
        <taxon>Coleofasciculaceae</taxon>
        <taxon>Allocoleopsis</taxon>
        <taxon>Allocoleopsis franciscana</taxon>
    </lineage>
</organism>
<proteinExistence type="predicted"/>
<dbReference type="Proteomes" id="UP000010471">
    <property type="component" value="Chromosome"/>
</dbReference>
<sequence length="219" mass="24810">MFLIMRLIQRKEVWLPTIQGWLFILVFTLTLILFVANHIHSFLAPNFPIKADVLVVEGWMEDYAIKSAMQEFKRGGYQKLITTGTLLEQGHYLSQYKTTAEVSAATLIALGFPPDQLVAVPAPNVVRNRTAASAVALREWISQSNLKIKSMNLCSSDVHARRSWLMFKQALAPKIQVGVISIDSDSYNPKQWWIYSAGVRSIISETIAYLYARFVSWNA</sequence>
<dbReference type="eggNOG" id="COG1434">
    <property type="taxonomic scope" value="Bacteria"/>
</dbReference>
<protein>
    <submittedName>
        <fullName evidence="3">DUF218 domain-containing protein</fullName>
    </submittedName>
</protein>
<evidence type="ECO:0000313" key="4">
    <source>
        <dbReference type="Proteomes" id="UP000010471"/>
    </source>
</evidence>